<accession>A0A642C4S1</accession>
<dbReference type="EMBL" id="VWFO01000729">
    <property type="protein sequence ID" value="KAA4645189.1"/>
    <property type="molecule type" value="Genomic_DNA"/>
</dbReference>
<reference evidence="1 2" key="1">
    <citation type="journal article" date="2019" name="Nat. Med.">
        <title>A library of human gut bacterial isolates paired with longitudinal multiomics data enables mechanistic microbiome research.</title>
        <authorList>
            <person name="Poyet M."/>
            <person name="Groussin M."/>
            <person name="Gibbons S.M."/>
            <person name="Avila-Pacheco J."/>
            <person name="Jiang X."/>
            <person name="Kearney S.M."/>
            <person name="Perrotta A.R."/>
            <person name="Berdy B."/>
            <person name="Zhao S."/>
            <person name="Lieberman T.D."/>
            <person name="Swanson P.K."/>
            <person name="Smith M."/>
            <person name="Roesemann S."/>
            <person name="Alexander J.E."/>
            <person name="Rich S.A."/>
            <person name="Livny J."/>
            <person name="Vlamakis H."/>
            <person name="Clish C."/>
            <person name="Bullock K."/>
            <person name="Deik A."/>
            <person name="Scott J."/>
            <person name="Pierce K.A."/>
            <person name="Xavier R.J."/>
            <person name="Alm E.J."/>
        </authorList>
    </citation>
    <scope>NUCLEOTIDE SEQUENCE [LARGE SCALE GENOMIC DNA]</scope>
    <source>
        <strain evidence="1 2">BIOML-A14</strain>
    </source>
</reference>
<name>A0A642C4S1_BACOV</name>
<sequence length="162" mass="19216">MQADSASMPTSEYTKVTWWQIQQYFPIMDSKISADYFADHLLDESKWFTVKTTVLKEWEKKLAAYKDDEKNLHQTVTNNNDGIAFEKQGDIASAIEVYENNLRIEYPASHSYNRLMIIYHKEKRYEDEARVIKKAIEIFSSDSRYNKDVAKWKERLNKLTNK</sequence>
<evidence type="ECO:0000313" key="2">
    <source>
        <dbReference type="Proteomes" id="UP000435985"/>
    </source>
</evidence>
<comment type="caution">
    <text evidence="1">The sequence shown here is derived from an EMBL/GenBank/DDBJ whole genome shotgun (WGS) entry which is preliminary data.</text>
</comment>
<evidence type="ECO:0000313" key="1">
    <source>
        <dbReference type="EMBL" id="KAA4645189.1"/>
    </source>
</evidence>
<dbReference type="Gene3D" id="1.25.40.10">
    <property type="entry name" value="Tetratricopeptide repeat domain"/>
    <property type="match status" value="1"/>
</dbReference>
<proteinExistence type="predicted"/>
<dbReference type="AlphaFoldDB" id="A0A642C4S1"/>
<dbReference type="InterPro" id="IPR011990">
    <property type="entry name" value="TPR-like_helical_dom_sf"/>
</dbReference>
<dbReference type="SUPFAM" id="SSF48452">
    <property type="entry name" value="TPR-like"/>
    <property type="match status" value="1"/>
</dbReference>
<protein>
    <submittedName>
        <fullName evidence="1">Tetratricopeptide repeat protein</fullName>
    </submittedName>
</protein>
<gene>
    <name evidence="1" type="ORF">F3B98_33090</name>
</gene>
<organism evidence="1 2">
    <name type="scientific">Bacteroides ovatus</name>
    <dbReference type="NCBI Taxonomy" id="28116"/>
    <lineage>
        <taxon>Bacteria</taxon>
        <taxon>Pseudomonadati</taxon>
        <taxon>Bacteroidota</taxon>
        <taxon>Bacteroidia</taxon>
        <taxon>Bacteroidales</taxon>
        <taxon>Bacteroidaceae</taxon>
        <taxon>Bacteroides</taxon>
    </lineage>
</organism>
<dbReference type="Proteomes" id="UP000435985">
    <property type="component" value="Unassembled WGS sequence"/>
</dbReference>